<dbReference type="OrthoDB" id="347083at2759"/>
<evidence type="ECO:0000313" key="5">
    <source>
        <dbReference type="Proteomes" id="UP000663829"/>
    </source>
</evidence>
<keyword evidence="1" id="KW-0812">Transmembrane</keyword>
<dbReference type="EMBL" id="CAJNOQ010003046">
    <property type="protein sequence ID" value="CAF0992569.1"/>
    <property type="molecule type" value="Genomic_DNA"/>
</dbReference>
<protein>
    <submittedName>
        <fullName evidence="3">Uncharacterized protein</fullName>
    </submittedName>
</protein>
<feature type="chain" id="PRO_5036224449" evidence="2">
    <location>
        <begin position="19"/>
        <end position="322"/>
    </location>
</feature>
<keyword evidence="1" id="KW-1133">Transmembrane helix</keyword>
<dbReference type="Gene3D" id="2.60.120.200">
    <property type="match status" value="2"/>
</dbReference>
<dbReference type="AlphaFoldDB" id="A0A814G0Q9"/>
<dbReference type="SUPFAM" id="SSF49899">
    <property type="entry name" value="Concanavalin A-like lectins/glucanases"/>
    <property type="match status" value="2"/>
</dbReference>
<keyword evidence="1" id="KW-0472">Membrane</keyword>
<gene>
    <name evidence="3" type="ORF">GPM918_LOCUS13330</name>
    <name evidence="4" type="ORF">SRO942_LOCUS13330</name>
</gene>
<comment type="caution">
    <text evidence="3">The sequence shown here is derived from an EMBL/GenBank/DDBJ whole genome shotgun (WGS) entry which is preliminary data.</text>
</comment>
<feature type="signal peptide" evidence="2">
    <location>
        <begin position="1"/>
        <end position="18"/>
    </location>
</feature>
<sequence>MKGHIVLVLLVAITQVQISILVRPSWMTKNVLIVIGVIAGLVAILVIVISIAVIFGKAGSTTLSTYTWYHVAFVYNYQTSQQIIYLDGVQDAIRSGVTTPYLGTNGSMYFGYSQLLGSSNYYGFIDNAQLTTRAKSSTEILNDATQVFYYSFDQPNPYYDNGPNRLNATATSNLASASGHLGQAVRFTSTSISRLRLRYGTQGYPMLGLSYSGQIAAQLQQSSPVNVWMTIFGPFISVNTWTHLACTFSVTNGFILYVNGASLYAITGIATYYFNYNLQTIQLGTSNGGGYIPSNGFQGSLDELYAYRRELSATEILALASV</sequence>
<dbReference type="Pfam" id="PF13385">
    <property type="entry name" value="Laminin_G_3"/>
    <property type="match status" value="2"/>
</dbReference>
<dbReference type="InterPro" id="IPR013320">
    <property type="entry name" value="ConA-like_dom_sf"/>
</dbReference>
<proteinExistence type="predicted"/>
<evidence type="ECO:0000313" key="3">
    <source>
        <dbReference type="EMBL" id="CAF0992569.1"/>
    </source>
</evidence>
<reference evidence="3" key="1">
    <citation type="submission" date="2021-02" db="EMBL/GenBank/DDBJ databases">
        <authorList>
            <person name="Nowell W R."/>
        </authorList>
    </citation>
    <scope>NUCLEOTIDE SEQUENCE</scope>
</reference>
<organism evidence="3 5">
    <name type="scientific">Didymodactylos carnosus</name>
    <dbReference type="NCBI Taxonomy" id="1234261"/>
    <lineage>
        <taxon>Eukaryota</taxon>
        <taxon>Metazoa</taxon>
        <taxon>Spiralia</taxon>
        <taxon>Gnathifera</taxon>
        <taxon>Rotifera</taxon>
        <taxon>Eurotatoria</taxon>
        <taxon>Bdelloidea</taxon>
        <taxon>Philodinida</taxon>
        <taxon>Philodinidae</taxon>
        <taxon>Didymodactylos</taxon>
    </lineage>
</organism>
<accession>A0A814G0Q9</accession>
<dbReference type="EMBL" id="CAJOBC010003046">
    <property type="protein sequence ID" value="CAF3764457.1"/>
    <property type="molecule type" value="Genomic_DNA"/>
</dbReference>
<evidence type="ECO:0000313" key="4">
    <source>
        <dbReference type="EMBL" id="CAF3764457.1"/>
    </source>
</evidence>
<keyword evidence="5" id="KW-1185">Reference proteome</keyword>
<name>A0A814G0Q9_9BILA</name>
<evidence type="ECO:0000256" key="1">
    <source>
        <dbReference type="SAM" id="Phobius"/>
    </source>
</evidence>
<feature type="transmembrane region" description="Helical" evidence="1">
    <location>
        <begin position="31"/>
        <end position="55"/>
    </location>
</feature>
<keyword evidence="2" id="KW-0732">Signal</keyword>
<dbReference type="Proteomes" id="UP000681722">
    <property type="component" value="Unassembled WGS sequence"/>
</dbReference>
<evidence type="ECO:0000256" key="2">
    <source>
        <dbReference type="SAM" id="SignalP"/>
    </source>
</evidence>
<dbReference type="Proteomes" id="UP000663829">
    <property type="component" value="Unassembled WGS sequence"/>
</dbReference>